<evidence type="ECO:0000313" key="1">
    <source>
        <dbReference type="EMBL" id="OBR13302.1"/>
    </source>
</evidence>
<name>A0A1B7YMY2_COLHI</name>
<dbReference type="Proteomes" id="UP000092177">
    <property type="component" value="Chromosome 2"/>
</dbReference>
<comment type="caution">
    <text evidence="1">The sequence shown here is derived from an EMBL/GenBank/DDBJ whole genome shotgun (WGS) entry which is preliminary data.</text>
</comment>
<dbReference type="RefSeq" id="XP_018161819.1">
    <property type="nucleotide sequence ID" value="XM_018297003.1"/>
</dbReference>
<dbReference type="GeneID" id="28861110"/>
<accession>A0A1B7YMY2</accession>
<sequence>MQYINAGYLGDVGFPLISQVIAYIRRCLLARQYSSSYRVWTTDKPGIHVRPYTALYGLDHAETCSNNALTEIIVCNNQTQYYQLPGLRTCLVDTGDIGIVFSESYEKSSKGWFDGVSIAGEGYTCLKDTDTGKYCGEDIDGFTKVPTSEEIPENELNSFCLDEFPNLLRGAKPKSGTRWSKATPATRQVEAHIPPFSLLYTETLESISNCSLHLCRDLAMSPAVMLADMGNWAGR</sequence>
<dbReference type="AlphaFoldDB" id="A0A1B7YMY2"/>
<dbReference type="EMBL" id="LTAN01000002">
    <property type="protein sequence ID" value="OBR13302.1"/>
    <property type="molecule type" value="Genomic_DNA"/>
</dbReference>
<protein>
    <submittedName>
        <fullName evidence="1">Uncharacterized protein</fullName>
    </submittedName>
</protein>
<keyword evidence="2" id="KW-1185">Reference proteome</keyword>
<gene>
    <name evidence="1" type="ORF">CH63R_02028</name>
</gene>
<dbReference type="VEuPathDB" id="FungiDB:CH63R_02028"/>
<evidence type="ECO:0000313" key="2">
    <source>
        <dbReference type="Proteomes" id="UP000092177"/>
    </source>
</evidence>
<organism evidence="1 2">
    <name type="scientific">Colletotrichum higginsianum (strain IMI 349063)</name>
    <name type="common">Crucifer anthracnose fungus</name>
    <dbReference type="NCBI Taxonomy" id="759273"/>
    <lineage>
        <taxon>Eukaryota</taxon>
        <taxon>Fungi</taxon>
        <taxon>Dikarya</taxon>
        <taxon>Ascomycota</taxon>
        <taxon>Pezizomycotina</taxon>
        <taxon>Sordariomycetes</taxon>
        <taxon>Hypocreomycetidae</taxon>
        <taxon>Glomerellales</taxon>
        <taxon>Glomerellaceae</taxon>
        <taxon>Colletotrichum</taxon>
        <taxon>Colletotrichum destructivum species complex</taxon>
    </lineage>
</organism>
<reference evidence="2" key="1">
    <citation type="journal article" date="2017" name="BMC Genomics">
        <title>Gapless genome assembly of Colletotrichum higginsianum reveals chromosome structure and association of transposable elements with secondary metabolite gene clusters.</title>
        <authorList>
            <person name="Dallery J.-F."/>
            <person name="Lapalu N."/>
            <person name="Zampounis A."/>
            <person name="Pigne S."/>
            <person name="Luyten I."/>
            <person name="Amselem J."/>
            <person name="Wittenberg A.H.J."/>
            <person name="Zhou S."/>
            <person name="de Queiroz M.V."/>
            <person name="Robin G.P."/>
            <person name="Auger A."/>
            <person name="Hainaut M."/>
            <person name="Henrissat B."/>
            <person name="Kim K.-T."/>
            <person name="Lee Y.-H."/>
            <person name="Lespinet O."/>
            <person name="Schwartz D.C."/>
            <person name="Thon M.R."/>
            <person name="O'Connell R.J."/>
        </authorList>
    </citation>
    <scope>NUCLEOTIDE SEQUENCE [LARGE SCALE GENOMIC DNA]</scope>
    <source>
        <strain evidence="2">IMI 349063</strain>
    </source>
</reference>
<dbReference type="KEGG" id="chig:CH63R_02028"/>
<proteinExistence type="predicted"/>